<dbReference type="Gene3D" id="1.10.150.20">
    <property type="entry name" value="5' to 3' exonuclease, C-terminal subdomain"/>
    <property type="match status" value="1"/>
</dbReference>
<dbReference type="PANTHER" id="PTHR22942:SF39">
    <property type="entry name" value="DNA REPAIR PROTEIN RAD51 HOMOLOG 1"/>
    <property type="match status" value="1"/>
</dbReference>
<dbReference type="InterPro" id="IPR027417">
    <property type="entry name" value="P-loop_NTPase"/>
</dbReference>
<dbReference type="InterPro" id="IPR003593">
    <property type="entry name" value="AAA+_ATPase"/>
</dbReference>
<evidence type="ECO:0000259" key="8">
    <source>
        <dbReference type="PROSITE" id="PS50162"/>
    </source>
</evidence>
<dbReference type="OMA" id="TLWKNNM"/>
<keyword evidence="4 6" id="KW-0067">ATP-binding</keyword>
<organism evidence="10 11">
    <name type="scientific">Penicillium patulum</name>
    <name type="common">Penicillium griseofulvum</name>
    <dbReference type="NCBI Taxonomy" id="5078"/>
    <lineage>
        <taxon>Eukaryota</taxon>
        <taxon>Fungi</taxon>
        <taxon>Dikarya</taxon>
        <taxon>Ascomycota</taxon>
        <taxon>Pezizomycotina</taxon>
        <taxon>Eurotiomycetes</taxon>
        <taxon>Eurotiomycetidae</taxon>
        <taxon>Eurotiales</taxon>
        <taxon>Aspergillaceae</taxon>
        <taxon>Penicillium</taxon>
    </lineage>
</organism>
<keyword evidence="11" id="KW-1185">Reference proteome</keyword>
<dbReference type="Proteomes" id="UP000070168">
    <property type="component" value="Unassembled WGS sequence"/>
</dbReference>
<dbReference type="GO" id="GO:0003690">
    <property type="term" value="F:double-stranded DNA binding"/>
    <property type="evidence" value="ECO:0007669"/>
    <property type="project" value="InterPro"/>
</dbReference>
<dbReference type="NCBIfam" id="NF003301">
    <property type="entry name" value="PRK04301.1"/>
    <property type="match status" value="1"/>
</dbReference>
<dbReference type="GO" id="GO:0042148">
    <property type="term" value="P:DNA strand invasion"/>
    <property type="evidence" value="ECO:0007669"/>
    <property type="project" value="TreeGrafter"/>
</dbReference>
<dbReference type="NCBIfam" id="TIGR02239">
    <property type="entry name" value="recomb_RAD51"/>
    <property type="match status" value="1"/>
</dbReference>
<accession>A0A135L9N8</accession>
<evidence type="ECO:0000259" key="9">
    <source>
        <dbReference type="PROSITE" id="PS50163"/>
    </source>
</evidence>
<gene>
    <name evidence="10" type="ORF">PGRI_034380</name>
</gene>
<feature type="domain" description="RecA family profile 1" evidence="8">
    <location>
        <begin position="95"/>
        <end position="266"/>
    </location>
</feature>
<dbReference type="GO" id="GO:0000723">
    <property type="term" value="P:telomere maintenance"/>
    <property type="evidence" value="ECO:0007669"/>
    <property type="project" value="UniProtKB-ARBA"/>
</dbReference>
<comment type="similarity">
    <text evidence="2">Belongs to the RecA family. RAD51 subfamily.</text>
</comment>
<evidence type="ECO:0000313" key="11">
    <source>
        <dbReference type="Proteomes" id="UP000070168"/>
    </source>
</evidence>
<keyword evidence="5" id="KW-0539">Nucleus</keyword>
<dbReference type="GO" id="GO:1990426">
    <property type="term" value="P:mitotic recombination-dependent replication fork processing"/>
    <property type="evidence" value="ECO:0007669"/>
    <property type="project" value="InterPro"/>
</dbReference>
<dbReference type="PROSITE" id="PS50162">
    <property type="entry name" value="RECA_2"/>
    <property type="match status" value="1"/>
</dbReference>
<reference evidence="10 11" key="1">
    <citation type="journal article" date="2016" name="BMC Genomics">
        <title>Genome sequencing and secondary metabolism of the postharvest pathogen Penicillium griseofulvum.</title>
        <authorList>
            <person name="Banani H."/>
            <person name="Marcet-Houben M."/>
            <person name="Ballester A.R."/>
            <person name="Abbruscato P."/>
            <person name="Gonzalez-Candelas L."/>
            <person name="Gabaldon T."/>
            <person name="Spadaro D."/>
        </authorList>
    </citation>
    <scope>NUCLEOTIDE SEQUENCE [LARGE SCALE GENOMIC DNA]</scope>
    <source>
        <strain evidence="10 11">PG3</strain>
    </source>
</reference>
<dbReference type="GO" id="GO:0070192">
    <property type="term" value="P:chromosome organization involved in meiotic cell cycle"/>
    <property type="evidence" value="ECO:0007669"/>
    <property type="project" value="TreeGrafter"/>
</dbReference>
<dbReference type="EMBL" id="LHQR01000070">
    <property type="protein sequence ID" value="KXG45671.1"/>
    <property type="molecule type" value="Genomic_DNA"/>
</dbReference>
<dbReference type="GO" id="GO:0006312">
    <property type="term" value="P:mitotic recombination"/>
    <property type="evidence" value="ECO:0007669"/>
    <property type="project" value="UniProtKB-ARBA"/>
</dbReference>
<feature type="compositionally biased region" description="Basic and acidic residues" evidence="7">
    <location>
        <begin position="1516"/>
        <end position="1528"/>
    </location>
</feature>
<dbReference type="SUPFAM" id="SSF52540">
    <property type="entry name" value="P-loop containing nucleoside triphosphate hydrolases"/>
    <property type="match status" value="1"/>
</dbReference>
<dbReference type="InterPro" id="IPR059141">
    <property type="entry name" value="Beta-prop_Nup120_160"/>
</dbReference>
<sequence length="1693" mass="190203">MEGEEQFDDNGLPGPGAPTPLAALDGVAGLTARDIKLFVDAGYNTIESIAYTPKRLLEQIKGISEQKATKILVEASKLVPMGFTTATEMHARRSELISITTGSKRLDTLLGGGIETGSITEIFGEFRTGKSQICHTLAVTCQLPFDMGGGEGKCLYIDTEGTFRPVRLLAVAQRYGLVGEEVLDNVAYARAYNSDHQLSLLNLASSMMCETRFSLLVVDSATSLYRTDFNGRGELASRQTHLAKFMRALQRLADEFGIAVVITNQVVAQVDGGPSAMFNPDPKKPIGGNIIAHASTTRLSLKKGRGETRICKIYDSPCLPESDCLFAINDNGIGDPSEKDLEDNFPPFDLPTFLLPRPWSVKSNTRQSIMAKIYKDSRVDLRPYSPTTVANIQIPTQDAVRRPRFSISSSDQELPIAKDEDEFARRHLATQGEVYFRKRRVYPRTFLWRVINDNKVLEIQCADLTKGGTEVYEYNVTLRLDFQEQILPFGVELSDSEDHEIINVFVITASKHLHTLSLRPEFFRRTSSIDENVRDWCKICLPAPLAFSNPHRLHASSPLELFISLDNGALLRLTRRAGDDGSHWSPLTFDERTWGSSLRGLVKWNAPSSIKHDGRNLDLNVANAIATTSDETYVFAICLNHTLKIWNLATNKLAATKDLLGRSLQDPDLVSYTLNPAETSFMRVFNAERAMDGGHRFYVVTYSPFEDGKFKFWAVKGGLTSELIIEELFADAVFRPVDPDATGNMFWNIADFQVKSREEGKGMELWVLWRNHGLYQLYTLHFNLQTLVTDWASNWVSTTFETHRQELPPPLVVDDVVDPTEKWLQYLLQPNRYLPEVLETALAVYQEAIKPLSSASSAVVKKSLPLAERLCSTIAAAVSLRKFADDEMDYSRYTSDTDSRWRQFWQVAEDLNKRRFEPISLAYDSYTDMPWLVLSDSCAVVRECSITELFLHNSSSELSDGVPKMLDRWRHRNVSRELGPNFETASGLLKVASDFRKRFSPELDGACRAALQAEIFSEPSSSILDRMENFRERCDFANQISNKAFDSLDAALSEHMRTDCLSMDAFLAIIQTASLHFCGEDSELASTCFGARVLVSGAQETISISRQIFFDLLILVTFVDGEWEQTSKSDFDASDLFSMLVDLLREYEMMAWLSSNVRKCPDNASKSRVDPMQRYSLKDNSKTSSQRTASILEDLFVTDIKPQQAIDSPQSYTLTLGIRDVVAWITREGEVNYQNAVAHIQCDLIAKNNIDLAWDFLRFQASTAWSTYVKGRLHVAMSEFDTAAIYFRKAAYLLSCGKPMGNLSDMSAELLDLLDVDCFHNGLAKYYQHILSIFEKVRSYSHVADFASLALQALDSEIWAEKDAEYPTVRDDLLSRLFTGALKTCQFDKAYSALARLQDLKLQRTELSELISTILAVSGPGTAGLKQILRFPTSLVPNIASFIDEILVHLTRKQTTNVLWLDADNKIFPATPDYTRILQAYRIARSDYRGAAEIAYRNVQRLRKARDAPSSALTLKNREAEDAARSPVEEDDAESKEIRHELLSLINLLACVDKSEAYILVENGPPISAAPVSPHERRPSTQPDEDGNVSMEDVDATSPTPGDKRRSSNAVAFAPTHRRTSSKSSAIERRNSTVSFEVPATNNLLKRRIIVTLEHLRREFQSELDRVSRIERGDWEFGLDDVKDVDNDETMVL</sequence>
<dbReference type="CDD" id="cd19513">
    <property type="entry name" value="Rad51"/>
    <property type="match status" value="1"/>
</dbReference>
<evidence type="ECO:0000256" key="6">
    <source>
        <dbReference type="RuleBase" id="RU003422"/>
    </source>
</evidence>
<evidence type="ECO:0000256" key="1">
    <source>
        <dbReference type="ARBA" id="ARBA00004123"/>
    </source>
</evidence>
<dbReference type="GO" id="GO:0140664">
    <property type="term" value="F:ATP-dependent DNA damage sensor activity"/>
    <property type="evidence" value="ECO:0007669"/>
    <property type="project" value="InterPro"/>
</dbReference>
<dbReference type="OrthoDB" id="67716at2759"/>
<comment type="caution">
    <text evidence="10">The sequence shown here is derived from an EMBL/GenBank/DDBJ whole genome shotgun (WGS) entry which is preliminary data.</text>
</comment>
<dbReference type="FunFam" id="3.40.50.300:FF:000092">
    <property type="entry name" value="DNA repair protein Rad51 homolog"/>
    <property type="match status" value="1"/>
</dbReference>
<dbReference type="SUPFAM" id="SSF47794">
    <property type="entry name" value="Rad51 N-terminal domain-like"/>
    <property type="match status" value="1"/>
</dbReference>
<evidence type="ECO:0000256" key="3">
    <source>
        <dbReference type="ARBA" id="ARBA00022741"/>
    </source>
</evidence>
<evidence type="ECO:0000256" key="2">
    <source>
        <dbReference type="ARBA" id="ARBA00007095"/>
    </source>
</evidence>
<comment type="subcellular location">
    <subcellularLocation>
        <location evidence="1">Nucleus</location>
    </subcellularLocation>
</comment>
<dbReference type="SMART" id="SM00382">
    <property type="entry name" value="AAA"/>
    <property type="match status" value="1"/>
</dbReference>
<dbReference type="InterPro" id="IPR048884">
    <property type="entry name" value="Nup120_helical"/>
</dbReference>
<dbReference type="FunFam" id="1.10.150.20:FF:000008">
    <property type="entry name" value="DNA repair protein RAD51 homolog"/>
    <property type="match status" value="1"/>
</dbReference>
<dbReference type="GO" id="GO:0007131">
    <property type="term" value="P:reciprocal meiotic recombination"/>
    <property type="evidence" value="ECO:0007669"/>
    <property type="project" value="TreeGrafter"/>
</dbReference>
<dbReference type="InterPro" id="IPR013632">
    <property type="entry name" value="Rad51_C"/>
</dbReference>
<dbReference type="GO" id="GO:0042802">
    <property type="term" value="F:identical protein binding"/>
    <property type="evidence" value="ECO:0007669"/>
    <property type="project" value="UniProtKB-ARBA"/>
</dbReference>
<evidence type="ECO:0000256" key="5">
    <source>
        <dbReference type="ARBA" id="ARBA00023242"/>
    </source>
</evidence>
<dbReference type="GO" id="GO:0000730">
    <property type="term" value="P:DNA recombinase assembly"/>
    <property type="evidence" value="ECO:0007669"/>
    <property type="project" value="TreeGrafter"/>
</dbReference>
<dbReference type="GO" id="GO:0003697">
    <property type="term" value="F:single-stranded DNA binding"/>
    <property type="evidence" value="ECO:0007669"/>
    <property type="project" value="InterPro"/>
</dbReference>
<dbReference type="STRING" id="5078.A0A135L9N8"/>
<dbReference type="InterPro" id="IPR010995">
    <property type="entry name" value="DNA_repair_Rad51/TF_NusA_a-hlx"/>
</dbReference>
<dbReference type="GeneID" id="63706451"/>
<dbReference type="InterPro" id="IPR011941">
    <property type="entry name" value="DNA_recomb/repair_Rad51"/>
</dbReference>
<proteinExistence type="inferred from homology"/>
<dbReference type="InterPro" id="IPR020587">
    <property type="entry name" value="RecA_monomer-monomer_interface"/>
</dbReference>
<protein>
    <submittedName>
        <fullName evidence="10">DNA recombination/repair protein RecA, monomer-monomer interface</fullName>
    </submittedName>
</protein>
<dbReference type="PROSITE" id="PS50163">
    <property type="entry name" value="RECA_3"/>
    <property type="match status" value="1"/>
</dbReference>
<dbReference type="Pfam" id="PF08423">
    <property type="entry name" value="Rad51"/>
    <property type="match status" value="1"/>
</dbReference>
<feature type="region of interest" description="Disordered" evidence="7">
    <location>
        <begin position="1565"/>
        <end position="1627"/>
    </location>
</feature>
<dbReference type="Pfam" id="PF11715">
    <property type="entry name" value="Beta-prop_Nup120_160"/>
    <property type="match status" value="1"/>
</dbReference>
<evidence type="ECO:0000256" key="4">
    <source>
        <dbReference type="ARBA" id="ARBA00022840"/>
    </source>
</evidence>
<dbReference type="Pfam" id="PF21486">
    <property type="entry name" value="NUP120_helical"/>
    <property type="match status" value="1"/>
</dbReference>
<dbReference type="Gene3D" id="3.40.50.300">
    <property type="entry name" value="P-loop containing nucleotide triphosphate hydrolases"/>
    <property type="match status" value="1"/>
</dbReference>
<name>A0A135L9N8_PENPA</name>
<feature type="compositionally biased region" description="Acidic residues" evidence="7">
    <location>
        <begin position="1583"/>
        <end position="1595"/>
    </location>
</feature>
<evidence type="ECO:0000256" key="7">
    <source>
        <dbReference type="SAM" id="MobiDB-lite"/>
    </source>
</evidence>
<dbReference type="Pfam" id="PF23300">
    <property type="entry name" value="HEAT_Nup120"/>
    <property type="match status" value="1"/>
</dbReference>
<dbReference type="GO" id="GO:0005524">
    <property type="term" value="F:ATP binding"/>
    <property type="evidence" value="ECO:0007669"/>
    <property type="project" value="UniProtKB-KW"/>
</dbReference>
<dbReference type="GO" id="GO:0000794">
    <property type="term" value="C:condensed nuclear chromosome"/>
    <property type="evidence" value="ECO:0007669"/>
    <property type="project" value="TreeGrafter"/>
</dbReference>
<dbReference type="RefSeq" id="XP_040644207.1">
    <property type="nucleotide sequence ID" value="XM_040791151.1"/>
</dbReference>
<keyword evidence="3 6" id="KW-0547">Nucleotide-binding</keyword>
<dbReference type="InterPro" id="IPR056548">
    <property type="entry name" value="HEAT_Nup120"/>
</dbReference>
<evidence type="ECO:0000313" key="10">
    <source>
        <dbReference type="EMBL" id="KXG45671.1"/>
    </source>
</evidence>
<feature type="domain" description="RecA family profile 2" evidence="9">
    <location>
        <begin position="275"/>
        <end position="338"/>
    </location>
</feature>
<dbReference type="PANTHER" id="PTHR22942">
    <property type="entry name" value="RECA/RAD51/RADA DNA STRAND-PAIRING FAMILY MEMBER"/>
    <property type="match status" value="1"/>
</dbReference>
<dbReference type="GO" id="GO:0000150">
    <property type="term" value="F:DNA strand exchange activity"/>
    <property type="evidence" value="ECO:0007669"/>
    <property type="project" value="InterPro"/>
</dbReference>
<dbReference type="InterPro" id="IPR020588">
    <property type="entry name" value="RecA_ATP-bd"/>
</dbReference>
<feature type="region of interest" description="Disordered" evidence="7">
    <location>
        <begin position="1507"/>
        <end position="1535"/>
    </location>
</feature>